<protein>
    <submittedName>
        <fullName evidence="1">Uncharacterized protein</fullName>
    </submittedName>
</protein>
<evidence type="ECO:0000313" key="1">
    <source>
        <dbReference type="EMBL" id="PRP84320.1"/>
    </source>
</evidence>
<name>A0A2P6NK39_9EUKA</name>
<gene>
    <name evidence="1" type="ORF">PROFUN_07621</name>
</gene>
<dbReference type="Proteomes" id="UP000241769">
    <property type="component" value="Unassembled WGS sequence"/>
</dbReference>
<dbReference type="InParanoid" id="A0A2P6NK39"/>
<dbReference type="EMBL" id="MDYQ01000065">
    <property type="protein sequence ID" value="PRP84320.1"/>
    <property type="molecule type" value="Genomic_DNA"/>
</dbReference>
<proteinExistence type="predicted"/>
<organism evidence="1 2">
    <name type="scientific">Planoprotostelium fungivorum</name>
    <dbReference type="NCBI Taxonomy" id="1890364"/>
    <lineage>
        <taxon>Eukaryota</taxon>
        <taxon>Amoebozoa</taxon>
        <taxon>Evosea</taxon>
        <taxon>Variosea</taxon>
        <taxon>Cavosteliida</taxon>
        <taxon>Cavosteliaceae</taxon>
        <taxon>Planoprotostelium</taxon>
    </lineage>
</organism>
<dbReference type="AlphaFoldDB" id="A0A2P6NK39"/>
<reference evidence="1 2" key="1">
    <citation type="journal article" date="2018" name="Genome Biol. Evol.">
        <title>Multiple Roots of Fruiting Body Formation in Amoebozoa.</title>
        <authorList>
            <person name="Hillmann F."/>
            <person name="Forbes G."/>
            <person name="Novohradska S."/>
            <person name="Ferling I."/>
            <person name="Riege K."/>
            <person name="Groth M."/>
            <person name="Westermann M."/>
            <person name="Marz M."/>
            <person name="Spaller T."/>
            <person name="Winckler T."/>
            <person name="Schaap P."/>
            <person name="Glockner G."/>
        </authorList>
    </citation>
    <scope>NUCLEOTIDE SEQUENCE [LARGE SCALE GENOMIC DNA]</scope>
    <source>
        <strain evidence="1 2">Jena</strain>
    </source>
</reference>
<comment type="caution">
    <text evidence="1">The sequence shown here is derived from an EMBL/GenBank/DDBJ whole genome shotgun (WGS) entry which is preliminary data.</text>
</comment>
<sequence length="104" mass="12260">MRVVLSENVALSGWKDNSLKRTMETRRRTAMKMRCWYFVALGVFSARLQGKRWAMPVRNARTREGSKVEKVTARLNDEYLSCLTLLLILENQEEWRRRILGPLC</sequence>
<keyword evidence="2" id="KW-1185">Reference proteome</keyword>
<accession>A0A2P6NK39</accession>
<evidence type="ECO:0000313" key="2">
    <source>
        <dbReference type="Proteomes" id="UP000241769"/>
    </source>
</evidence>